<dbReference type="Proteomes" id="UP001595847">
    <property type="component" value="Unassembled WGS sequence"/>
</dbReference>
<reference evidence="3" key="1">
    <citation type="journal article" date="2019" name="Int. J. Syst. Evol. Microbiol.">
        <title>The Global Catalogue of Microorganisms (GCM) 10K type strain sequencing project: providing services to taxonomists for standard genome sequencing and annotation.</title>
        <authorList>
            <consortium name="The Broad Institute Genomics Platform"/>
            <consortium name="The Broad Institute Genome Sequencing Center for Infectious Disease"/>
            <person name="Wu L."/>
            <person name="Ma J."/>
        </authorList>
    </citation>
    <scope>NUCLEOTIDE SEQUENCE [LARGE SCALE GENOMIC DNA]</scope>
    <source>
        <strain evidence="3">TBRC 1826</strain>
    </source>
</reference>
<dbReference type="InterPro" id="IPR043917">
    <property type="entry name" value="DUF5753"/>
</dbReference>
<protein>
    <submittedName>
        <fullName evidence="2">Scr1 family TA system antitoxin-like transcriptional regulator</fullName>
    </submittedName>
</protein>
<dbReference type="InterPro" id="IPR010982">
    <property type="entry name" value="Lambda_DNA-bd_dom_sf"/>
</dbReference>
<dbReference type="CDD" id="cd00093">
    <property type="entry name" value="HTH_XRE"/>
    <property type="match status" value="1"/>
</dbReference>
<sequence length="270" mass="29380">MPIDIADAARKFGAEVRRRRNQAGLSQTQLADQIPLAQSTISSIELGKTHTKRDQAARIDRVLTGGGKIIALWESQYDGFQVPAWVREVSELESRATEIRDYHPLVVPGLMQTGGYARAAIRAGNKGAADSEIDGLVAERLARQRIFDAELPPRVVAVIDESVFRRATGGPTVLAAQIDHLLSMMDRDRVEILVVPLETRSHPGMDGAFRLIRVPEVGDILWLETRVSGGPVEDADATSVHLGLFADLLGVALPVDGSRALLEKIKGDLK</sequence>
<gene>
    <name evidence="2" type="ORF">ACFOVU_24275</name>
</gene>
<dbReference type="EMBL" id="JBHSBH010000015">
    <property type="protein sequence ID" value="MFC3999057.1"/>
    <property type="molecule type" value="Genomic_DNA"/>
</dbReference>
<organism evidence="2 3">
    <name type="scientific">Nocardiopsis sediminis</name>
    <dbReference type="NCBI Taxonomy" id="1778267"/>
    <lineage>
        <taxon>Bacteria</taxon>
        <taxon>Bacillati</taxon>
        <taxon>Actinomycetota</taxon>
        <taxon>Actinomycetes</taxon>
        <taxon>Streptosporangiales</taxon>
        <taxon>Nocardiopsidaceae</taxon>
        <taxon>Nocardiopsis</taxon>
    </lineage>
</organism>
<accession>A0ABV8FWC3</accession>
<dbReference type="PROSITE" id="PS50943">
    <property type="entry name" value="HTH_CROC1"/>
    <property type="match status" value="1"/>
</dbReference>
<proteinExistence type="predicted"/>
<dbReference type="RefSeq" id="WP_378537277.1">
    <property type="nucleotide sequence ID" value="NZ_JBHSBH010000015.1"/>
</dbReference>
<dbReference type="InterPro" id="IPR001387">
    <property type="entry name" value="Cro/C1-type_HTH"/>
</dbReference>
<evidence type="ECO:0000259" key="1">
    <source>
        <dbReference type="PROSITE" id="PS50943"/>
    </source>
</evidence>
<dbReference type="Pfam" id="PF19054">
    <property type="entry name" value="DUF5753"/>
    <property type="match status" value="1"/>
</dbReference>
<dbReference type="Pfam" id="PF13560">
    <property type="entry name" value="HTH_31"/>
    <property type="match status" value="1"/>
</dbReference>
<dbReference type="SMART" id="SM00530">
    <property type="entry name" value="HTH_XRE"/>
    <property type="match status" value="1"/>
</dbReference>
<evidence type="ECO:0000313" key="2">
    <source>
        <dbReference type="EMBL" id="MFC3999057.1"/>
    </source>
</evidence>
<dbReference type="SUPFAM" id="SSF47413">
    <property type="entry name" value="lambda repressor-like DNA-binding domains"/>
    <property type="match status" value="1"/>
</dbReference>
<name>A0ABV8FWC3_9ACTN</name>
<comment type="caution">
    <text evidence="2">The sequence shown here is derived from an EMBL/GenBank/DDBJ whole genome shotgun (WGS) entry which is preliminary data.</text>
</comment>
<evidence type="ECO:0000313" key="3">
    <source>
        <dbReference type="Proteomes" id="UP001595847"/>
    </source>
</evidence>
<dbReference type="Gene3D" id="1.10.260.40">
    <property type="entry name" value="lambda repressor-like DNA-binding domains"/>
    <property type="match status" value="1"/>
</dbReference>
<keyword evidence="3" id="KW-1185">Reference proteome</keyword>
<feature type="domain" description="HTH cro/C1-type" evidence="1">
    <location>
        <begin position="16"/>
        <end position="63"/>
    </location>
</feature>